<proteinExistence type="predicted"/>
<reference evidence="1 2" key="1">
    <citation type="submission" date="2020-08" db="EMBL/GenBank/DDBJ databases">
        <title>Genome public.</title>
        <authorList>
            <person name="Liu C."/>
            <person name="Sun Q."/>
        </authorList>
    </citation>
    <scope>NUCLEOTIDE SEQUENCE [LARGE SCALE GENOMIC DNA]</scope>
    <source>
        <strain evidence="1 2">BX2</strain>
    </source>
</reference>
<evidence type="ECO:0000313" key="1">
    <source>
        <dbReference type="EMBL" id="MBC5644273.1"/>
    </source>
</evidence>
<gene>
    <name evidence="1" type="ORF">H8S77_15435</name>
</gene>
<accession>A0ABR7E3P5</accession>
<protein>
    <submittedName>
        <fullName evidence="1">Uncharacterized protein</fullName>
    </submittedName>
</protein>
<name>A0ABR7E3P5_9BACT</name>
<organism evidence="1 2">
    <name type="scientific">Parabacteroides segnis</name>
    <dbReference type="NCBI Taxonomy" id="2763058"/>
    <lineage>
        <taxon>Bacteria</taxon>
        <taxon>Pseudomonadati</taxon>
        <taxon>Bacteroidota</taxon>
        <taxon>Bacteroidia</taxon>
        <taxon>Bacteroidales</taxon>
        <taxon>Tannerellaceae</taxon>
        <taxon>Parabacteroides</taxon>
    </lineage>
</organism>
<dbReference type="EMBL" id="JACOOI010000016">
    <property type="protein sequence ID" value="MBC5644273.1"/>
    <property type="molecule type" value="Genomic_DNA"/>
</dbReference>
<sequence>MILLSHTNLSTINLGGINLSGIKLGMPSGKGTGGEETFDPASFNEAWSITGKTNDDEDRATVKNLTGNGNKLMLSNFAFAEDSGYGVYPFSPSASLSEWQPYGTLHFKTDGSYSNLVKSNVTSIRIKFNLRDMPEGGVLSVRALDIDTALLIKGESYLNDGSYEFIYDDPAKPANIVFYNGTSSTGRFNFYVDIIPDYEGYLVTDGVDDSGRASNINWGENFTLIGEWVLFNTPVVNAGISLHPQIHVFNNISDGVNIAFRGVNTRLYVKSLKAICSDGRCYDDDWNDLNIKIGELNSGDTANLFIGNNGTIFTKIAFKNLAIYNDKVLTKDQCIKAYDYLQTLKEK</sequence>
<dbReference type="Proteomes" id="UP000644010">
    <property type="component" value="Unassembled WGS sequence"/>
</dbReference>
<dbReference type="RefSeq" id="WP_186960174.1">
    <property type="nucleotide sequence ID" value="NZ_JACOOI010000016.1"/>
</dbReference>
<keyword evidence="2" id="KW-1185">Reference proteome</keyword>
<comment type="caution">
    <text evidence="1">The sequence shown here is derived from an EMBL/GenBank/DDBJ whole genome shotgun (WGS) entry which is preliminary data.</text>
</comment>
<evidence type="ECO:0000313" key="2">
    <source>
        <dbReference type="Proteomes" id="UP000644010"/>
    </source>
</evidence>